<dbReference type="RefSeq" id="XP_018283332.1">
    <property type="nucleotide sequence ID" value="XM_018437687.1"/>
</dbReference>
<dbReference type="InParanoid" id="A0A162T0N6"/>
<dbReference type="GeneID" id="28998593"/>
<proteinExistence type="predicted"/>
<organism evidence="1 2">
    <name type="scientific">Phycomyces blakesleeanus (strain ATCC 8743b / DSM 1359 / FGSC 10004 / NBRC 33097 / NRRL 1555)</name>
    <dbReference type="NCBI Taxonomy" id="763407"/>
    <lineage>
        <taxon>Eukaryota</taxon>
        <taxon>Fungi</taxon>
        <taxon>Fungi incertae sedis</taxon>
        <taxon>Mucoromycota</taxon>
        <taxon>Mucoromycotina</taxon>
        <taxon>Mucoromycetes</taxon>
        <taxon>Mucorales</taxon>
        <taxon>Phycomycetaceae</taxon>
        <taxon>Phycomyces</taxon>
    </lineage>
</organism>
<dbReference type="AlphaFoldDB" id="A0A162T0N6"/>
<dbReference type="Proteomes" id="UP000077315">
    <property type="component" value="Unassembled WGS sequence"/>
</dbReference>
<name>A0A162T0N6_PHYB8</name>
<reference evidence="2" key="1">
    <citation type="submission" date="2015-06" db="EMBL/GenBank/DDBJ databases">
        <title>Expansion of signal transduction pathways in fungi by whole-genome duplication.</title>
        <authorList>
            <consortium name="DOE Joint Genome Institute"/>
            <person name="Corrochano L.M."/>
            <person name="Kuo A."/>
            <person name="Marcet-Houben M."/>
            <person name="Polaino S."/>
            <person name="Salamov A."/>
            <person name="Villalobos J.M."/>
            <person name="Alvarez M.I."/>
            <person name="Avalos J."/>
            <person name="Benito E.P."/>
            <person name="Benoit I."/>
            <person name="Burger G."/>
            <person name="Camino L.P."/>
            <person name="Canovas D."/>
            <person name="Cerda-Olmedo E."/>
            <person name="Cheng J.-F."/>
            <person name="Dominguez A."/>
            <person name="Elias M."/>
            <person name="Eslava A.P."/>
            <person name="Glaser F."/>
            <person name="Grimwood J."/>
            <person name="Gutierrez G."/>
            <person name="Heitman J."/>
            <person name="Henrissat B."/>
            <person name="Iturriaga E.A."/>
            <person name="Lang B.F."/>
            <person name="Lavin J.L."/>
            <person name="Lee S."/>
            <person name="Li W."/>
            <person name="Lindquist E."/>
            <person name="Lopez-Garcia S."/>
            <person name="Luque E.M."/>
            <person name="Marcos A.T."/>
            <person name="Martin J."/>
            <person name="McCluskey K."/>
            <person name="Medina H.R."/>
            <person name="Miralles-Duran A."/>
            <person name="Miyazaki A."/>
            <person name="Munoz-Torres E."/>
            <person name="Oguiza J.A."/>
            <person name="Ohm R."/>
            <person name="Olmedo M."/>
            <person name="Orejas M."/>
            <person name="Ortiz-Castellanos L."/>
            <person name="Pisabarro A.G."/>
            <person name="Rodriguez-Romero J."/>
            <person name="Ruiz-Herrera J."/>
            <person name="Ruiz-Vazquez R."/>
            <person name="Sanz C."/>
            <person name="Schackwitz W."/>
            <person name="Schmutz J."/>
            <person name="Shahriari M."/>
            <person name="Shelest E."/>
            <person name="Silva-Franco F."/>
            <person name="Soanes D."/>
            <person name="Syed K."/>
            <person name="Tagua V.G."/>
            <person name="Talbot N.J."/>
            <person name="Thon M."/>
            <person name="De vries R.P."/>
            <person name="Wiebenga A."/>
            <person name="Yadav J.S."/>
            <person name="Braun E.L."/>
            <person name="Baker S."/>
            <person name="Garre V."/>
            <person name="Horwitz B."/>
            <person name="Torres-Martinez S."/>
            <person name="Idnurm A."/>
            <person name="Herrera-Estrella A."/>
            <person name="Gabaldon T."/>
            <person name="Grigoriev I.V."/>
        </authorList>
    </citation>
    <scope>NUCLEOTIDE SEQUENCE [LARGE SCALE GENOMIC DNA]</scope>
    <source>
        <strain evidence="2">NRRL 1555(-)</strain>
    </source>
</reference>
<keyword evidence="2" id="KW-1185">Reference proteome</keyword>
<sequence length="135" mass="15684">MPTLNDRQMVFRHLKEAILKKLIKRQLSLDTFLLNIVKDRPELVIYKIVLEKQEFHMNRDSFNYILNMIKGHQVFWSDPRKKQTEPMIQMMVALEWLGAYGNGASIGRIAQSMCISGKKNQFANILKGFSLPLCA</sequence>
<dbReference type="VEuPathDB" id="FungiDB:PHYBLDRAFT_176210"/>
<accession>A0A162T0N6</accession>
<evidence type="ECO:0000313" key="1">
    <source>
        <dbReference type="EMBL" id="OAD65292.1"/>
    </source>
</evidence>
<dbReference type="OrthoDB" id="2276543at2759"/>
<gene>
    <name evidence="1" type="ORF">PHYBLDRAFT_176210</name>
</gene>
<dbReference type="EMBL" id="KV441029">
    <property type="protein sequence ID" value="OAD65292.1"/>
    <property type="molecule type" value="Genomic_DNA"/>
</dbReference>
<protein>
    <submittedName>
        <fullName evidence="1">Uncharacterized protein</fullName>
    </submittedName>
</protein>
<evidence type="ECO:0000313" key="2">
    <source>
        <dbReference type="Proteomes" id="UP000077315"/>
    </source>
</evidence>